<dbReference type="FunFam" id="1.10.150.300:FF:000001">
    <property type="entry name" value="Ribosome-binding ATPase YchF"/>
    <property type="match status" value="1"/>
</dbReference>
<dbReference type="InterPro" id="IPR023192">
    <property type="entry name" value="TGS-like_dom_sf"/>
</dbReference>
<dbReference type="InterPro" id="IPR027417">
    <property type="entry name" value="P-loop_NTPase"/>
</dbReference>
<comment type="cofactor">
    <cofactor evidence="1">
        <name>Mg(2+)</name>
        <dbReference type="ChEBI" id="CHEBI:18420"/>
    </cofactor>
</comment>
<keyword evidence="11" id="KW-1185">Reference proteome</keyword>
<reference evidence="9 11" key="1">
    <citation type="journal article" date="2012" name="Nature">
        <title>Algal genomes reveal evolutionary mosaicism and the fate of nucleomorphs.</title>
        <authorList>
            <consortium name="DOE Joint Genome Institute"/>
            <person name="Curtis B.A."/>
            <person name="Tanifuji G."/>
            <person name="Burki F."/>
            <person name="Gruber A."/>
            <person name="Irimia M."/>
            <person name="Maruyama S."/>
            <person name="Arias M.C."/>
            <person name="Ball S.G."/>
            <person name="Gile G.H."/>
            <person name="Hirakawa Y."/>
            <person name="Hopkins J.F."/>
            <person name="Kuo A."/>
            <person name="Rensing S.A."/>
            <person name="Schmutz J."/>
            <person name="Symeonidi A."/>
            <person name="Elias M."/>
            <person name="Eveleigh R.J."/>
            <person name="Herman E.K."/>
            <person name="Klute M.J."/>
            <person name="Nakayama T."/>
            <person name="Obornik M."/>
            <person name="Reyes-Prieto A."/>
            <person name="Armbrust E.V."/>
            <person name="Aves S.J."/>
            <person name="Beiko R.G."/>
            <person name="Coutinho P."/>
            <person name="Dacks J.B."/>
            <person name="Durnford D.G."/>
            <person name="Fast N.M."/>
            <person name="Green B.R."/>
            <person name="Grisdale C.J."/>
            <person name="Hempel F."/>
            <person name="Henrissat B."/>
            <person name="Hoppner M.P."/>
            <person name="Ishida K."/>
            <person name="Kim E."/>
            <person name="Koreny L."/>
            <person name="Kroth P.G."/>
            <person name="Liu Y."/>
            <person name="Malik S.B."/>
            <person name="Maier U.G."/>
            <person name="McRose D."/>
            <person name="Mock T."/>
            <person name="Neilson J.A."/>
            <person name="Onodera N.T."/>
            <person name="Poole A.M."/>
            <person name="Pritham E.J."/>
            <person name="Richards T.A."/>
            <person name="Rocap G."/>
            <person name="Roy S.W."/>
            <person name="Sarai C."/>
            <person name="Schaack S."/>
            <person name="Shirato S."/>
            <person name="Slamovits C.H."/>
            <person name="Spencer D.F."/>
            <person name="Suzuki S."/>
            <person name="Worden A.Z."/>
            <person name="Zauner S."/>
            <person name="Barry K."/>
            <person name="Bell C."/>
            <person name="Bharti A.K."/>
            <person name="Crow J.A."/>
            <person name="Grimwood J."/>
            <person name="Kramer R."/>
            <person name="Lindquist E."/>
            <person name="Lucas S."/>
            <person name="Salamov A."/>
            <person name="McFadden G.I."/>
            <person name="Lane C.E."/>
            <person name="Keeling P.J."/>
            <person name="Gray M.W."/>
            <person name="Grigoriev I.V."/>
            <person name="Archibald J.M."/>
        </authorList>
    </citation>
    <scope>NUCLEOTIDE SEQUENCE</scope>
    <source>
        <strain evidence="9 11">CCMP2712</strain>
    </source>
</reference>
<dbReference type="SUPFAM" id="SSF52540">
    <property type="entry name" value="P-loop containing nucleoside triphosphate hydrolases"/>
    <property type="match status" value="1"/>
</dbReference>
<reference evidence="11" key="2">
    <citation type="submission" date="2012-11" db="EMBL/GenBank/DDBJ databases">
        <authorList>
            <person name="Kuo A."/>
            <person name="Curtis B.A."/>
            <person name="Tanifuji G."/>
            <person name="Burki F."/>
            <person name="Gruber A."/>
            <person name="Irimia M."/>
            <person name="Maruyama S."/>
            <person name="Arias M.C."/>
            <person name="Ball S.G."/>
            <person name="Gile G.H."/>
            <person name="Hirakawa Y."/>
            <person name="Hopkins J.F."/>
            <person name="Rensing S.A."/>
            <person name="Schmutz J."/>
            <person name="Symeonidi A."/>
            <person name="Elias M."/>
            <person name="Eveleigh R.J."/>
            <person name="Herman E.K."/>
            <person name="Klute M.J."/>
            <person name="Nakayama T."/>
            <person name="Obornik M."/>
            <person name="Reyes-Prieto A."/>
            <person name="Armbrust E.V."/>
            <person name="Aves S.J."/>
            <person name="Beiko R.G."/>
            <person name="Coutinho P."/>
            <person name="Dacks J.B."/>
            <person name="Durnford D.G."/>
            <person name="Fast N.M."/>
            <person name="Green B.R."/>
            <person name="Grisdale C."/>
            <person name="Hempe F."/>
            <person name="Henrissat B."/>
            <person name="Hoppner M.P."/>
            <person name="Ishida K.-I."/>
            <person name="Kim E."/>
            <person name="Koreny L."/>
            <person name="Kroth P.G."/>
            <person name="Liu Y."/>
            <person name="Malik S.-B."/>
            <person name="Maier U.G."/>
            <person name="McRose D."/>
            <person name="Mock T."/>
            <person name="Neilson J.A."/>
            <person name="Onodera N.T."/>
            <person name="Poole A.M."/>
            <person name="Pritham E.J."/>
            <person name="Richards T.A."/>
            <person name="Rocap G."/>
            <person name="Roy S.W."/>
            <person name="Sarai C."/>
            <person name="Schaack S."/>
            <person name="Shirato S."/>
            <person name="Slamovits C.H."/>
            <person name="Spencer D.F."/>
            <person name="Suzuki S."/>
            <person name="Worden A.Z."/>
            <person name="Zauner S."/>
            <person name="Barry K."/>
            <person name="Bell C."/>
            <person name="Bharti A.K."/>
            <person name="Crow J.A."/>
            <person name="Grimwood J."/>
            <person name="Kramer R."/>
            <person name="Lindquist E."/>
            <person name="Lucas S."/>
            <person name="Salamov A."/>
            <person name="McFadden G.I."/>
            <person name="Lane C.E."/>
            <person name="Keeling P.J."/>
            <person name="Gray M.W."/>
            <person name="Grigoriev I.V."/>
            <person name="Archibald J.M."/>
        </authorList>
    </citation>
    <scope>NUCLEOTIDE SEQUENCE</scope>
    <source>
        <strain evidence="11">CCMP2712</strain>
    </source>
</reference>
<dbReference type="OMA" id="IVEHNAP"/>
<dbReference type="GO" id="GO:0005524">
    <property type="term" value="F:ATP binding"/>
    <property type="evidence" value="ECO:0007669"/>
    <property type="project" value="UniProtKB-KW"/>
</dbReference>
<evidence type="ECO:0000259" key="7">
    <source>
        <dbReference type="PROSITE" id="PS51710"/>
    </source>
</evidence>
<dbReference type="InterPro" id="IPR012676">
    <property type="entry name" value="TGS-like"/>
</dbReference>
<evidence type="ECO:0000256" key="1">
    <source>
        <dbReference type="ARBA" id="ARBA00001946"/>
    </source>
</evidence>
<protein>
    <recommendedName>
        <fullName evidence="6">Obg-like ATPase homolog</fullName>
    </recommendedName>
</protein>
<dbReference type="GO" id="GO:0009507">
    <property type="term" value="C:chloroplast"/>
    <property type="evidence" value="ECO:0007669"/>
    <property type="project" value="UniProtKB-SubCell"/>
</dbReference>
<keyword evidence="4" id="KW-0547">Nucleotide-binding</keyword>
<evidence type="ECO:0000313" key="11">
    <source>
        <dbReference type="Proteomes" id="UP000011087"/>
    </source>
</evidence>
<dbReference type="STRING" id="905079.L1JRW0"/>
<dbReference type="AlphaFoldDB" id="L1JRW0"/>
<dbReference type="RefSeq" id="XP_005838172.1">
    <property type="nucleotide sequence ID" value="XM_005838115.1"/>
</dbReference>
<dbReference type="HOGENOM" id="CLU_018395_0_1_1"/>
<dbReference type="EnsemblProtists" id="EKX51192">
    <property type="protein sequence ID" value="EKX51192"/>
    <property type="gene ID" value="GUITHDRAFT_157221"/>
</dbReference>
<dbReference type="FunFam" id="3.10.20.30:FF:000001">
    <property type="entry name" value="Ribosome-binding ATPase YchF"/>
    <property type="match status" value="1"/>
</dbReference>
<dbReference type="Pfam" id="PF01926">
    <property type="entry name" value="MMR_HSR1"/>
    <property type="match status" value="1"/>
</dbReference>
<dbReference type="Gene3D" id="3.10.20.30">
    <property type="match status" value="1"/>
</dbReference>
<dbReference type="PROSITE" id="PS51880">
    <property type="entry name" value="TGS"/>
    <property type="match status" value="1"/>
</dbReference>
<dbReference type="InterPro" id="IPR006073">
    <property type="entry name" value="GTP-bd"/>
</dbReference>
<gene>
    <name evidence="9" type="ORF">GUITHDRAFT_157221</name>
</gene>
<dbReference type="InterPro" id="IPR013029">
    <property type="entry name" value="YchF_C"/>
</dbReference>
<evidence type="ECO:0000256" key="4">
    <source>
        <dbReference type="ARBA" id="ARBA00022741"/>
    </source>
</evidence>
<keyword evidence="3" id="KW-0479">Metal-binding</keyword>
<dbReference type="KEGG" id="gtt:GUITHDRAFT_157221"/>
<dbReference type="InterPro" id="IPR004095">
    <property type="entry name" value="TGS"/>
</dbReference>
<feature type="domain" description="TGS" evidence="8">
    <location>
        <begin position="276"/>
        <end position="359"/>
    </location>
</feature>
<name>L1JRW0_GUITC</name>
<dbReference type="Pfam" id="PF06071">
    <property type="entry name" value="YchF-GTPase_C"/>
    <property type="match status" value="1"/>
</dbReference>
<dbReference type="InterPro" id="IPR041706">
    <property type="entry name" value="YchF_N"/>
</dbReference>
<comment type="subcellular location">
    <subcellularLocation>
        <location evidence="2">Plastid</location>
        <location evidence="2">Chloroplast</location>
    </subcellularLocation>
</comment>
<dbReference type="eggNOG" id="KOG1491">
    <property type="taxonomic scope" value="Eukaryota"/>
</dbReference>
<dbReference type="CDD" id="cd01900">
    <property type="entry name" value="YchF"/>
    <property type="match status" value="1"/>
</dbReference>
<dbReference type="GO" id="GO:0016887">
    <property type="term" value="F:ATP hydrolysis activity"/>
    <property type="evidence" value="ECO:0007669"/>
    <property type="project" value="InterPro"/>
</dbReference>
<dbReference type="GO" id="GO:0046872">
    <property type="term" value="F:metal ion binding"/>
    <property type="evidence" value="ECO:0007669"/>
    <property type="project" value="UniProtKB-KW"/>
</dbReference>
<dbReference type="SUPFAM" id="SSF81271">
    <property type="entry name" value="TGS-like"/>
    <property type="match status" value="1"/>
</dbReference>
<evidence type="ECO:0000256" key="2">
    <source>
        <dbReference type="ARBA" id="ARBA00004229"/>
    </source>
</evidence>
<evidence type="ECO:0000313" key="9">
    <source>
        <dbReference type="EMBL" id="EKX51192.1"/>
    </source>
</evidence>
<dbReference type="OrthoDB" id="424823at2759"/>
<accession>L1JRW0</accession>
<dbReference type="GeneID" id="17307824"/>
<dbReference type="PaxDb" id="55529-EKX51192"/>
<dbReference type="InterPro" id="IPR004396">
    <property type="entry name" value="ATPase_YchF/OLA1"/>
</dbReference>
<dbReference type="NCBIfam" id="TIGR00092">
    <property type="entry name" value="redox-regulated ATPase YchF"/>
    <property type="match status" value="1"/>
</dbReference>
<dbReference type="Gene3D" id="3.40.50.300">
    <property type="entry name" value="P-loop containing nucleotide triphosphate hydrolases"/>
    <property type="match status" value="1"/>
</dbReference>
<evidence type="ECO:0000256" key="3">
    <source>
        <dbReference type="ARBA" id="ARBA00022723"/>
    </source>
</evidence>
<dbReference type="InterPro" id="IPR031167">
    <property type="entry name" value="G_OBG"/>
</dbReference>
<dbReference type="InterPro" id="IPR012675">
    <property type="entry name" value="Beta-grasp_dom_sf"/>
</dbReference>
<evidence type="ECO:0000256" key="6">
    <source>
        <dbReference type="ARBA" id="ARBA00068719"/>
    </source>
</evidence>
<dbReference type="Proteomes" id="UP000011087">
    <property type="component" value="Unassembled WGS sequence"/>
</dbReference>
<reference evidence="10" key="3">
    <citation type="submission" date="2016-03" db="UniProtKB">
        <authorList>
            <consortium name="EnsemblProtists"/>
        </authorList>
    </citation>
    <scope>IDENTIFICATION</scope>
</reference>
<proteinExistence type="predicted"/>
<dbReference type="Gene3D" id="1.10.150.300">
    <property type="entry name" value="TGS-like domain"/>
    <property type="match status" value="1"/>
</dbReference>
<dbReference type="PROSITE" id="PS51710">
    <property type="entry name" value="G_OBG"/>
    <property type="match status" value="1"/>
</dbReference>
<keyword evidence="5" id="KW-0067">ATP-binding</keyword>
<dbReference type="PIRSF" id="PIRSF006641">
    <property type="entry name" value="CHP00092"/>
    <property type="match status" value="1"/>
</dbReference>
<evidence type="ECO:0000259" key="8">
    <source>
        <dbReference type="PROSITE" id="PS51880"/>
    </source>
</evidence>
<dbReference type="CDD" id="cd04867">
    <property type="entry name" value="TGS_YchF_OLA1"/>
    <property type="match status" value="1"/>
</dbReference>
<dbReference type="PRINTS" id="PR00326">
    <property type="entry name" value="GTP1OBG"/>
</dbReference>
<dbReference type="GO" id="GO:0005525">
    <property type="term" value="F:GTP binding"/>
    <property type="evidence" value="ECO:0007669"/>
    <property type="project" value="InterPro"/>
</dbReference>
<feature type="domain" description="OBG-type G" evidence="7">
    <location>
        <begin position="1"/>
        <end position="253"/>
    </location>
</feature>
<evidence type="ECO:0000256" key="5">
    <source>
        <dbReference type="ARBA" id="ARBA00022840"/>
    </source>
</evidence>
<sequence>MPNVGKSTLFNALTNTQAAQAANYPFCTIDPNVGKVAIPDMRLEKLAKVAASAKIIGAQLEFVDIAGLVKGASEGAGLGNKFLSHIRQVSMIVQLVRCFDDSSREIITHVDGSVDPVRDIETIETELLLADIQTLSKKDGNSKKSANEQELAARILKDLDKGIPARKFILQPEEVASFRNFSLLTGKPMLIVCNVPDSQLSGNKYTEAVQQLLQKRKSEDPEYVEEQGDVINVCSKLEEEVSLMDDPESREQILQEYGLEKTGLSKIVAESNRRLGLQTYYTVGPQEARAWQFPEGMLAPQAAGIIHTDFEKGFIKAETISYDDYIACGGEQGAKEAGKLRLEGKEYVCQDGDIFHFKFNV</sequence>
<dbReference type="EMBL" id="JH992976">
    <property type="protein sequence ID" value="EKX51192.1"/>
    <property type="molecule type" value="Genomic_DNA"/>
</dbReference>
<evidence type="ECO:0000313" key="10">
    <source>
        <dbReference type="EnsemblProtists" id="EKX51192"/>
    </source>
</evidence>
<dbReference type="PANTHER" id="PTHR23305:SF18">
    <property type="entry name" value="OBG-TYPE G DOMAIN-CONTAINING PROTEIN"/>
    <property type="match status" value="1"/>
</dbReference>
<dbReference type="PANTHER" id="PTHR23305">
    <property type="entry name" value="OBG GTPASE FAMILY"/>
    <property type="match status" value="1"/>
</dbReference>
<organism evidence="9">
    <name type="scientific">Guillardia theta (strain CCMP2712)</name>
    <name type="common">Cryptophyte</name>
    <dbReference type="NCBI Taxonomy" id="905079"/>
    <lineage>
        <taxon>Eukaryota</taxon>
        <taxon>Cryptophyceae</taxon>
        <taxon>Pyrenomonadales</taxon>
        <taxon>Geminigeraceae</taxon>
        <taxon>Guillardia</taxon>
    </lineage>
</organism>